<evidence type="ECO:0000313" key="1">
    <source>
        <dbReference type="EMBL" id="KKM95463.1"/>
    </source>
</evidence>
<protein>
    <submittedName>
        <fullName evidence="1">Uncharacterized protein</fullName>
    </submittedName>
</protein>
<gene>
    <name evidence="1" type="ORF">LCGC14_1187930</name>
</gene>
<dbReference type="AlphaFoldDB" id="A0A0F9LQ32"/>
<reference evidence="1" key="1">
    <citation type="journal article" date="2015" name="Nature">
        <title>Complex archaea that bridge the gap between prokaryotes and eukaryotes.</title>
        <authorList>
            <person name="Spang A."/>
            <person name="Saw J.H."/>
            <person name="Jorgensen S.L."/>
            <person name="Zaremba-Niedzwiedzka K."/>
            <person name="Martijn J."/>
            <person name="Lind A.E."/>
            <person name="van Eijk R."/>
            <person name="Schleper C."/>
            <person name="Guy L."/>
            <person name="Ettema T.J."/>
        </authorList>
    </citation>
    <scope>NUCLEOTIDE SEQUENCE</scope>
</reference>
<organism evidence="1">
    <name type="scientific">marine sediment metagenome</name>
    <dbReference type="NCBI Taxonomy" id="412755"/>
    <lineage>
        <taxon>unclassified sequences</taxon>
        <taxon>metagenomes</taxon>
        <taxon>ecological metagenomes</taxon>
    </lineage>
</organism>
<accession>A0A0F9LQ32</accession>
<dbReference type="EMBL" id="LAZR01006005">
    <property type="protein sequence ID" value="KKM95463.1"/>
    <property type="molecule type" value="Genomic_DNA"/>
</dbReference>
<proteinExistence type="predicted"/>
<sequence length="53" mass="6306">MKRKRFKRQSDFIKYAVKRTLARQSDKRKEQVSLLHTAGDFLQNCAAKLRLPE</sequence>
<comment type="caution">
    <text evidence="1">The sequence shown here is derived from an EMBL/GenBank/DDBJ whole genome shotgun (WGS) entry which is preliminary data.</text>
</comment>
<name>A0A0F9LQ32_9ZZZZ</name>